<evidence type="ECO:0000259" key="1">
    <source>
        <dbReference type="Pfam" id="PF07859"/>
    </source>
</evidence>
<dbReference type="Proteomes" id="UP000658225">
    <property type="component" value="Unassembled WGS sequence"/>
</dbReference>
<dbReference type="AlphaFoldDB" id="A0A927RG74"/>
<dbReference type="GO" id="GO:0016787">
    <property type="term" value="F:hydrolase activity"/>
    <property type="evidence" value="ECO:0007669"/>
    <property type="project" value="InterPro"/>
</dbReference>
<keyword evidence="3" id="KW-1185">Reference proteome</keyword>
<comment type="caution">
    <text evidence="2">The sequence shown here is derived from an EMBL/GenBank/DDBJ whole genome shotgun (WGS) entry which is preliminary data.</text>
</comment>
<evidence type="ECO:0000313" key="2">
    <source>
        <dbReference type="EMBL" id="MBE1556247.1"/>
    </source>
</evidence>
<reference evidence="2" key="1">
    <citation type="submission" date="2020-10" db="EMBL/GenBank/DDBJ databases">
        <title>Genomic Encyclopedia of Type Strains, Phase IV (KMG-IV): sequencing the most valuable type-strain genomes for metagenomic binning, comparative biology and taxonomic classification.</title>
        <authorList>
            <person name="Goeker M."/>
        </authorList>
    </citation>
    <scope>NUCLEOTIDE SEQUENCE</scope>
    <source>
        <strain evidence="2">DSM 13886</strain>
    </source>
</reference>
<protein>
    <submittedName>
        <fullName evidence="2">Acetyl esterase/lipase</fullName>
    </submittedName>
</protein>
<gene>
    <name evidence="2" type="ORF">H4683_003370</name>
</gene>
<dbReference type="Pfam" id="PF07859">
    <property type="entry name" value="Abhydrolase_3"/>
    <property type="match status" value="1"/>
</dbReference>
<dbReference type="EMBL" id="JADBEL010000023">
    <property type="protein sequence ID" value="MBE1556247.1"/>
    <property type="molecule type" value="Genomic_DNA"/>
</dbReference>
<feature type="domain" description="Alpha/beta hydrolase fold-3" evidence="1">
    <location>
        <begin position="2"/>
        <end position="142"/>
    </location>
</feature>
<sequence>MDHVYFAGDSAGAQIVSQFVTIQVEKSYADLLGIKAIVPPESIEGTLLFCGPYDVTRFAEISDNFLVSFLFRRMGWAYMGDKNWLDSDSAKEASIIEYVSSTFPHTFITDGNTGSFENQGMELTKSLKANGVPVKDIFYPKQEEKLGHEYQFIMNTPQAENTFNEMIKFLKSSTEK</sequence>
<organism evidence="2 3">
    <name type="scientific">Sporosarcina limicola</name>
    <dbReference type="NCBI Taxonomy" id="34101"/>
    <lineage>
        <taxon>Bacteria</taxon>
        <taxon>Bacillati</taxon>
        <taxon>Bacillota</taxon>
        <taxon>Bacilli</taxon>
        <taxon>Bacillales</taxon>
        <taxon>Caryophanaceae</taxon>
        <taxon>Sporosarcina</taxon>
    </lineage>
</organism>
<accession>A0A927RG74</accession>
<proteinExistence type="predicted"/>
<dbReference type="SUPFAM" id="SSF53474">
    <property type="entry name" value="alpha/beta-Hydrolases"/>
    <property type="match status" value="1"/>
</dbReference>
<dbReference type="InterPro" id="IPR029058">
    <property type="entry name" value="AB_hydrolase_fold"/>
</dbReference>
<dbReference type="InterPro" id="IPR013094">
    <property type="entry name" value="AB_hydrolase_3"/>
</dbReference>
<name>A0A927RG74_9BACL</name>
<dbReference type="Gene3D" id="3.40.50.1820">
    <property type="entry name" value="alpha/beta hydrolase"/>
    <property type="match status" value="1"/>
</dbReference>
<evidence type="ECO:0000313" key="3">
    <source>
        <dbReference type="Proteomes" id="UP000658225"/>
    </source>
</evidence>